<dbReference type="Proteomes" id="UP000660745">
    <property type="component" value="Unassembled WGS sequence"/>
</dbReference>
<reference evidence="1" key="2">
    <citation type="submission" date="2020-09" db="EMBL/GenBank/DDBJ databases">
        <authorList>
            <person name="Sun Q."/>
            <person name="Zhou Y."/>
        </authorList>
    </citation>
    <scope>NUCLEOTIDE SEQUENCE</scope>
    <source>
        <strain evidence="1">CGMCC 4.7430</strain>
    </source>
</reference>
<accession>A0A918A861</accession>
<name>A0A918A861_9ACTN</name>
<gene>
    <name evidence="1" type="ORF">GCM10012278_34550</name>
</gene>
<organism evidence="1 2">
    <name type="scientific">Nonomuraea glycinis</name>
    <dbReference type="NCBI Taxonomy" id="2047744"/>
    <lineage>
        <taxon>Bacteria</taxon>
        <taxon>Bacillati</taxon>
        <taxon>Actinomycetota</taxon>
        <taxon>Actinomycetes</taxon>
        <taxon>Streptosporangiales</taxon>
        <taxon>Streptosporangiaceae</taxon>
        <taxon>Nonomuraea</taxon>
    </lineage>
</organism>
<protein>
    <submittedName>
        <fullName evidence="1">Uncharacterized protein</fullName>
    </submittedName>
</protein>
<dbReference type="RefSeq" id="WP_229699344.1">
    <property type="nucleotide sequence ID" value="NZ_BMNK01000005.1"/>
</dbReference>
<keyword evidence="2" id="KW-1185">Reference proteome</keyword>
<dbReference type="EMBL" id="BMNK01000005">
    <property type="protein sequence ID" value="GGP07307.1"/>
    <property type="molecule type" value="Genomic_DNA"/>
</dbReference>
<evidence type="ECO:0000313" key="1">
    <source>
        <dbReference type="EMBL" id="GGP07307.1"/>
    </source>
</evidence>
<proteinExistence type="predicted"/>
<reference evidence="1" key="1">
    <citation type="journal article" date="2014" name="Int. J. Syst. Evol. Microbiol.">
        <title>Complete genome sequence of Corynebacterium casei LMG S-19264T (=DSM 44701T), isolated from a smear-ripened cheese.</title>
        <authorList>
            <consortium name="US DOE Joint Genome Institute (JGI-PGF)"/>
            <person name="Walter F."/>
            <person name="Albersmeier A."/>
            <person name="Kalinowski J."/>
            <person name="Ruckert C."/>
        </authorList>
    </citation>
    <scope>NUCLEOTIDE SEQUENCE</scope>
    <source>
        <strain evidence="1">CGMCC 4.7430</strain>
    </source>
</reference>
<comment type="caution">
    <text evidence="1">The sequence shown here is derived from an EMBL/GenBank/DDBJ whole genome shotgun (WGS) entry which is preliminary data.</text>
</comment>
<evidence type="ECO:0000313" key="2">
    <source>
        <dbReference type="Proteomes" id="UP000660745"/>
    </source>
</evidence>
<dbReference type="AlphaFoldDB" id="A0A918A861"/>
<sequence>MSKLARAVELKTELVHFATSGRFGAELAMVLDRFYADGHPADEAAAFLPVDYFAHQHRFPSGETVVDRFVAERAGLDRADIELLLSWKTVVEGVFEVRAVDGAAVLLFNLVDELVYRVFSNLGDRAFDTLAPGTYVVGRLIPLGADWLISGTPAVHPAEARDTLVPVAAQVALEHPAWVFRNPVLLEEARALQREQRRCFIGYFGADLAVLMGEDVALAMRGYLTHQAARLGGPPAGEALEPPETMTAAETVALIFDEVGGLGFYADFGKLEELFAEPRLIVRQDYRELLSTYLRGDAVSPVPIQRLAARHPGTADAVFAGLLNRKGFRWERSGELLLRTHKPGYYDTPPLPTVIPMTGAITEHLSAPAGRRSR</sequence>